<accession>A0A5N5W9R3</accession>
<dbReference type="AlphaFoldDB" id="A0A5N5W9R3"/>
<dbReference type="InterPro" id="IPR006764">
    <property type="entry name" value="SAM_dep_MeTrfase_SAV2177_type"/>
</dbReference>
<evidence type="ECO:0000313" key="3">
    <source>
        <dbReference type="Proteomes" id="UP000327000"/>
    </source>
</evidence>
<keyword evidence="3" id="KW-1185">Reference proteome</keyword>
<comment type="caution">
    <text evidence="2">The sequence shown here is derived from an EMBL/GenBank/DDBJ whole genome shotgun (WGS) entry which is preliminary data.</text>
</comment>
<dbReference type="InterPro" id="IPR029063">
    <property type="entry name" value="SAM-dependent_MTases_sf"/>
</dbReference>
<evidence type="ECO:0000256" key="1">
    <source>
        <dbReference type="SAM" id="MobiDB-lite"/>
    </source>
</evidence>
<gene>
    <name evidence="2" type="ORF">FRZ00_12280</name>
</gene>
<name>A0A5N5W9R3_STRMB</name>
<keyword evidence="2" id="KW-0489">Methyltransferase</keyword>
<dbReference type="OrthoDB" id="4134439at2"/>
<feature type="compositionally biased region" description="Low complexity" evidence="1">
    <location>
        <begin position="23"/>
        <end position="39"/>
    </location>
</feature>
<dbReference type="Gene3D" id="3.40.50.150">
    <property type="entry name" value="Vaccinia Virus protein VP39"/>
    <property type="match status" value="1"/>
</dbReference>
<dbReference type="EMBL" id="VOKX01000018">
    <property type="protein sequence ID" value="KAB7846968.1"/>
    <property type="molecule type" value="Genomic_DNA"/>
</dbReference>
<sequence length="353" mass="37256">MAEWGSSEERGSGKDLGSGKGSGSSRDSGSCRGSGTAVGRSGGGEPTGRAAGAGPSHSRNDRHRTGGCGIRTVRKGQGVTEQGTGGGGFAAEEIDTSRPHPARMYDYYLGGWDNYEVDRAAAERFIEVIPDIRPGARANRDFLLRAVRKVVESGVRQIIDIGTGIPTSPNTHEVAQEADPDVRVVYVDNDPIVATHAGAKLTNNGNASFLLADVREPERILAHPELRRMIDFDQPVALLLVAILHFIPDEEDPAGIVAALAEALPEGSCLVLSHGTTDFHSEAARAAADAYKNATASVTLRTYADIVPFFDGFELLDPGVVQVPLWHPDGEPPTPAELARVGFYGGVGVKGGR</sequence>
<organism evidence="2 3">
    <name type="scientific">Streptomyces mobaraensis</name>
    <name type="common">Streptoverticillium mobaraense</name>
    <dbReference type="NCBI Taxonomy" id="35621"/>
    <lineage>
        <taxon>Bacteria</taxon>
        <taxon>Bacillati</taxon>
        <taxon>Actinomycetota</taxon>
        <taxon>Actinomycetes</taxon>
        <taxon>Kitasatosporales</taxon>
        <taxon>Streptomycetaceae</taxon>
        <taxon>Streptomyces</taxon>
    </lineage>
</organism>
<feature type="region of interest" description="Disordered" evidence="1">
    <location>
        <begin position="1"/>
        <end position="95"/>
    </location>
</feature>
<evidence type="ECO:0000313" key="2">
    <source>
        <dbReference type="EMBL" id="KAB7846968.1"/>
    </source>
</evidence>
<dbReference type="Pfam" id="PF04672">
    <property type="entry name" value="Methyltransf_19"/>
    <property type="match status" value="1"/>
</dbReference>
<protein>
    <submittedName>
        <fullName evidence="2">SAM-dependent methyltransferase</fullName>
    </submittedName>
</protein>
<reference evidence="2 3" key="1">
    <citation type="journal article" date="2019" name="Microb. Cell Fact.">
        <title>Exploring novel herbicidin analogues by transcriptional regulator overexpression and MS/MS molecular networking.</title>
        <authorList>
            <person name="Shi Y."/>
            <person name="Gu R."/>
            <person name="Li Y."/>
            <person name="Wang X."/>
            <person name="Ren W."/>
            <person name="Li X."/>
            <person name="Wang L."/>
            <person name="Xie Y."/>
            <person name="Hong B."/>
        </authorList>
    </citation>
    <scope>NUCLEOTIDE SEQUENCE [LARGE SCALE GENOMIC DNA]</scope>
    <source>
        <strain evidence="2 3">US-43</strain>
    </source>
</reference>
<dbReference type="GO" id="GO:0008168">
    <property type="term" value="F:methyltransferase activity"/>
    <property type="evidence" value="ECO:0007669"/>
    <property type="project" value="UniProtKB-KW"/>
</dbReference>
<dbReference type="SUPFAM" id="SSF53335">
    <property type="entry name" value="S-adenosyl-L-methionine-dependent methyltransferases"/>
    <property type="match status" value="1"/>
</dbReference>
<dbReference type="Proteomes" id="UP000327000">
    <property type="component" value="Unassembled WGS sequence"/>
</dbReference>
<keyword evidence="2" id="KW-0808">Transferase</keyword>
<dbReference type="GO" id="GO:0032259">
    <property type="term" value="P:methylation"/>
    <property type="evidence" value="ECO:0007669"/>
    <property type="project" value="UniProtKB-KW"/>
</dbReference>
<proteinExistence type="predicted"/>